<dbReference type="RefSeq" id="WP_116495298.1">
    <property type="nucleotide sequence ID" value="NZ_QENZ01000003.1"/>
</dbReference>
<protein>
    <submittedName>
        <fullName evidence="1">Uncharacterized protein DUF2851</fullName>
    </submittedName>
</protein>
<evidence type="ECO:0000313" key="2">
    <source>
        <dbReference type="Proteomes" id="UP000251835"/>
    </source>
</evidence>
<gene>
    <name evidence="1" type="ORF">C7377_0006</name>
</gene>
<accession>A0A7L4UQK2</accession>
<dbReference type="InterPro" id="IPR021272">
    <property type="entry name" value="DUF2851"/>
</dbReference>
<dbReference type="AlphaFoldDB" id="A0A7L4UQK2"/>
<evidence type="ECO:0000313" key="1">
    <source>
        <dbReference type="EMBL" id="PVX51721.1"/>
    </source>
</evidence>
<sequence>MNEEFLYYIWQHHVRLQVKYDTVEGISFVVLNKGFQNTNAGADVSHVKLKIDDVEWSGCVEFHIKSSDWYTHNHHSDPAYNNVVLHFVSEKDRNVYTEDGRELLTFIFPDLLKYYNIFQNTFSSKQFIYCEKHFARVSSFIKNMWLQRLVIERSEAKTETVFHLLSQNNNDWEETAYQLFVRYLGQKLNGDIFEQLARRLPQNILAKHKSSLLQIEALLFGQAGMLEDEIDDSYFKKLKTEYQFLQRKYDLAPMEVSQWKYLRLRPANFPSLRIAQLAMLIHKSSGIFSQLLNIEQLESLRKLFEFGTSEYWCKHYVFGKESARESQRKIGEKLQDILIINSVVPLLFAYSQYIGDIKWQEKALRLLGEIDAESNYIIHGFNRLGQKPKSSYDTQALIQLKNNYCDFRRCEQCTIGHEILKTCYI</sequence>
<name>A0A7L4UQK2_BALHA</name>
<comment type="caution">
    <text evidence="1">The sequence shown here is derived from an EMBL/GenBank/DDBJ whole genome shotgun (WGS) entry which is preliminary data.</text>
</comment>
<dbReference type="Proteomes" id="UP000251835">
    <property type="component" value="Unassembled WGS sequence"/>
</dbReference>
<reference evidence="1 2" key="1">
    <citation type="submission" date="2018-05" db="EMBL/GenBank/DDBJ databases">
        <title>Genomic Encyclopedia of Type Strains, Phase IV (KMG-IV): sequencing the most valuable type-strain genomes for metagenomic binning, comparative biology and taxonomic classification.</title>
        <authorList>
            <person name="Goeker M."/>
        </authorList>
    </citation>
    <scope>NUCLEOTIDE SEQUENCE [LARGE SCALE GENOMIC DNA]</scope>
    <source>
        <strain evidence="1 2">DSM 28579</strain>
    </source>
</reference>
<keyword evidence="2" id="KW-1185">Reference proteome</keyword>
<organism evidence="1 2">
    <name type="scientific">Balneicella halophila</name>
    <dbReference type="NCBI Taxonomy" id="1537566"/>
    <lineage>
        <taxon>Bacteria</taxon>
        <taxon>Pseudomonadati</taxon>
        <taxon>Bacteroidota</taxon>
        <taxon>Bacteroidia</taxon>
        <taxon>Bacteroidales</taxon>
        <taxon>Balneicellaceae</taxon>
        <taxon>Balneicella</taxon>
    </lineage>
</organism>
<dbReference type="Pfam" id="PF11013">
    <property type="entry name" value="DUF2851"/>
    <property type="match status" value="1"/>
</dbReference>
<dbReference type="EMBL" id="QENZ01000003">
    <property type="protein sequence ID" value="PVX51721.1"/>
    <property type="molecule type" value="Genomic_DNA"/>
</dbReference>
<proteinExistence type="predicted"/>
<dbReference type="OrthoDB" id="1005072at2"/>